<organism evidence="1 2">
    <name type="scientific">Panagrolaimus sp. JU765</name>
    <dbReference type="NCBI Taxonomy" id="591449"/>
    <lineage>
        <taxon>Eukaryota</taxon>
        <taxon>Metazoa</taxon>
        <taxon>Ecdysozoa</taxon>
        <taxon>Nematoda</taxon>
        <taxon>Chromadorea</taxon>
        <taxon>Rhabditida</taxon>
        <taxon>Tylenchina</taxon>
        <taxon>Panagrolaimomorpha</taxon>
        <taxon>Panagrolaimoidea</taxon>
        <taxon>Panagrolaimidae</taxon>
        <taxon>Panagrolaimus</taxon>
    </lineage>
</organism>
<protein>
    <submittedName>
        <fullName evidence="2">Non-structural maintenance of chromosomes element 4</fullName>
    </submittedName>
</protein>
<evidence type="ECO:0000313" key="1">
    <source>
        <dbReference type="Proteomes" id="UP000887576"/>
    </source>
</evidence>
<name>A0AC34R3I8_9BILA</name>
<accession>A0AC34R3I8</accession>
<sequence length="358" mass="40739">MSSQDETVAVPLRPLNSCPGSQSDPVSLKRSRRNTAVQPSTSKHVQKEQIFDDSDIEGESQVNNLNVYCKRNKMRNKIFKLDESVQKQFLQLGYGKLDSDKIAKIVAHYRKSDILKEENETIISGHELASDAIVGDELSRLLRTTAGMINKDASKFDAEQFASHLRHQNLQGFYDKNCRDIFATIPTFASLCFLDIDAMPKVKKARNEVNKARSKKGEVVNVKGKQSNQVEKEDDQSLMETLRIVNKAFKSVLKRTGKSSINYYAFVIHPNDFGATIQNCFYVSFLLKDHTLFLEREEGSEYPVLRKLSKDEEALVQQTQQSGKPLPAYQCVNSMTYAKWRALIEKLNIKEPLINLQH</sequence>
<proteinExistence type="predicted"/>
<reference evidence="2" key="1">
    <citation type="submission" date="2022-11" db="UniProtKB">
        <authorList>
            <consortium name="WormBaseParasite"/>
        </authorList>
    </citation>
    <scope>IDENTIFICATION</scope>
</reference>
<dbReference type="Proteomes" id="UP000887576">
    <property type="component" value="Unplaced"/>
</dbReference>
<dbReference type="WBParaSite" id="JU765_v2.g3028.t1">
    <property type="protein sequence ID" value="JU765_v2.g3028.t1"/>
    <property type="gene ID" value="JU765_v2.g3028"/>
</dbReference>
<evidence type="ECO:0000313" key="2">
    <source>
        <dbReference type="WBParaSite" id="JU765_v2.g3028.t1"/>
    </source>
</evidence>